<evidence type="ECO:0000256" key="1">
    <source>
        <dbReference type="SAM" id="Phobius"/>
    </source>
</evidence>
<feature type="non-terminal residue" evidence="2">
    <location>
        <position position="162"/>
    </location>
</feature>
<comment type="caution">
    <text evidence="2">The sequence shown here is derived from an EMBL/GenBank/DDBJ whole genome shotgun (WGS) entry which is preliminary data.</text>
</comment>
<keyword evidence="1" id="KW-0472">Membrane</keyword>
<dbReference type="InterPro" id="IPR010601">
    <property type="entry name" value="DUF1182"/>
</dbReference>
<feature type="non-terminal residue" evidence="2">
    <location>
        <position position="1"/>
    </location>
</feature>
<feature type="transmembrane region" description="Helical" evidence="1">
    <location>
        <begin position="102"/>
        <end position="126"/>
    </location>
</feature>
<name>A0AAN5C6Z5_9BILA</name>
<keyword evidence="1" id="KW-0812">Transmembrane</keyword>
<evidence type="ECO:0000313" key="2">
    <source>
        <dbReference type="EMBL" id="GMR31264.1"/>
    </source>
</evidence>
<dbReference type="EMBL" id="BTRK01000001">
    <property type="protein sequence ID" value="GMR31264.1"/>
    <property type="molecule type" value="Genomic_DNA"/>
</dbReference>
<protein>
    <submittedName>
        <fullName evidence="2">Uncharacterized protein</fullName>
    </submittedName>
</protein>
<feature type="transmembrane region" description="Helical" evidence="1">
    <location>
        <begin position="6"/>
        <end position="26"/>
    </location>
</feature>
<dbReference type="PANTHER" id="PTHR38614:SF1">
    <property type="entry name" value="G_PROTEIN_RECEP_F1_2 DOMAIN-CONTAINING PROTEIN"/>
    <property type="match status" value="1"/>
</dbReference>
<dbReference type="AlphaFoldDB" id="A0AAN5C6Z5"/>
<evidence type="ECO:0000313" key="3">
    <source>
        <dbReference type="Proteomes" id="UP001328107"/>
    </source>
</evidence>
<gene>
    <name evidence="2" type="ORF">PMAYCL1PPCAC_01459</name>
</gene>
<sequence>LQVLQFYMLLQQIIAVALHLRVLLYLRNIVTDFNFSSLCTKKRRRTHAHSSTVSVALKNTRTEYSISLGLLAHSLTVLAAMAMESTWILYLLTVGPDRPHTFLLHLIDTLPILTPGLVAAASLACISECRARVRQMFTRVRRMRTNPRIVTINASVATIERD</sequence>
<reference evidence="3" key="1">
    <citation type="submission" date="2022-10" db="EMBL/GenBank/DDBJ databases">
        <title>Genome assembly of Pristionchus species.</title>
        <authorList>
            <person name="Yoshida K."/>
            <person name="Sommer R.J."/>
        </authorList>
    </citation>
    <scope>NUCLEOTIDE SEQUENCE [LARGE SCALE GENOMIC DNA]</scope>
    <source>
        <strain evidence="3">RS5460</strain>
    </source>
</reference>
<dbReference type="Proteomes" id="UP001328107">
    <property type="component" value="Unassembled WGS sequence"/>
</dbReference>
<keyword evidence="3" id="KW-1185">Reference proteome</keyword>
<accession>A0AAN5C6Z5</accession>
<feature type="transmembrane region" description="Helical" evidence="1">
    <location>
        <begin position="68"/>
        <end position="90"/>
    </location>
</feature>
<organism evidence="2 3">
    <name type="scientific">Pristionchus mayeri</name>
    <dbReference type="NCBI Taxonomy" id="1317129"/>
    <lineage>
        <taxon>Eukaryota</taxon>
        <taxon>Metazoa</taxon>
        <taxon>Ecdysozoa</taxon>
        <taxon>Nematoda</taxon>
        <taxon>Chromadorea</taxon>
        <taxon>Rhabditida</taxon>
        <taxon>Rhabditina</taxon>
        <taxon>Diplogasteromorpha</taxon>
        <taxon>Diplogasteroidea</taxon>
        <taxon>Neodiplogasteridae</taxon>
        <taxon>Pristionchus</taxon>
    </lineage>
</organism>
<proteinExistence type="predicted"/>
<dbReference type="PANTHER" id="PTHR38614">
    <property type="entry name" value="PROTEIN CBG09954"/>
    <property type="match status" value="1"/>
</dbReference>
<keyword evidence="1" id="KW-1133">Transmembrane helix</keyword>